<feature type="coiled-coil region" evidence="1">
    <location>
        <begin position="1184"/>
        <end position="1211"/>
    </location>
</feature>
<name>A0A210QEW2_MIZYE</name>
<organism evidence="5 6">
    <name type="scientific">Mizuhopecten yessoensis</name>
    <name type="common">Japanese scallop</name>
    <name type="synonym">Patinopecten yessoensis</name>
    <dbReference type="NCBI Taxonomy" id="6573"/>
    <lineage>
        <taxon>Eukaryota</taxon>
        <taxon>Metazoa</taxon>
        <taxon>Spiralia</taxon>
        <taxon>Lophotrochozoa</taxon>
        <taxon>Mollusca</taxon>
        <taxon>Bivalvia</taxon>
        <taxon>Autobranchia</taxon>
        <taxon>Pteriomorphia</taxon>
        <taxon>Pectinida</taxon>
        <taxon>Pectinoidea</taxon>
        <taxon>Pectinidae</taxon>
        <taxon>Mizuhopecten</taxon>
    </lineage>
</organism>
<dbReference type="SMART" id="SM00228">
    <property type="entry name" value="PDZ"/>
    <property type="match status" value="3"/>
</dbReference>
<dbReference type="PANTHER" id="PTHR45725">
    <property type="entry name" value="FORMIN HOMOLOGY 2 FAMILY MEMBER"/>
    <property type="match status" value="1"/>
</dbReference>
<keyword evidence="6" id="KW-1185">Reference proteome</keyword>
<sequence length="1324" mass="148121">MKILNMPLRTAPKWPKHYGFDIVGDGPCYVVNVEKRKVAYGAGLMPGDQILEFDEQDVTNLSSEDIKSLAKNSRTQPPTLGVVARRQQVELVCSRTGGCGFEVHGEKPVRIQHVDQAAPAFVAGLREGDIVLEVNGQSVMRTEDMTDVLQGNLRRLTISIIPVGKQKETGGTVRKVKHKSPTGGSRIQRARNLHNKMNEILGDDYEKKMAVVGVMKQFAEDRDIDILARALAVILKTPQQQRIVRQIRQFIPPRKRYRFDETIRQQQSLSANARPHSGKGDSRGPSNHKHGIVKAVQVVRNGGNFGFVIKGNNPVFIETVDSGGAAERAGLQPGDLIMKLNGIDVKRCGHSHLVQLFQDSGSAPLIEVLRLTEDTDATAGFLGGGTGSVISMSTVSSHASSAWMTTDETHNTDREGDTFKQKAHYLLTSKERSRMKKAMLDYDRSRNIVELFNALSQVMDTPSKKVLWKFILAKLPTAHQEFCVTRINHPQHILMEIVDSSNQNSQMYDKSYGNEVPPPWALKHGTEAWGQTGPHLASFQQQVEYLLTTRERSQLKKALQIYAENRKVENLIQDLEVILDTPSKQTLWIYIIPLLVAEHQEYARHRLNIHQDVKGLPPGKCASLIHTQADQVEPQYSTEDEFRIVGVAAAALRRGREYLSSYSSDDDMPDRTQKPGVKRARGRLWKKMHPGYDLRGGDGTKSIDMALMKELEETRRAVEEAKKIFQAGHKMDADLTDSDDDTGLKSKKYVTVIPISCAEYTGKVMSDEKSRQGKSYQRKRNGVSPVPSDNKNGTQFPPEIVFSSTCSDSDNDVETDVEIDRSRFSIKSGDSFNRRAMTALKELDAAMAAEVSDLDASSTIGQDFLKVTGGSSLLYQHGKPASKSLPPPPPVAPPPPPLPPPPPPPPGVQNGTPSHQSAAGGKMNVKRINWDKLDQTKVENTIWEQLGENDLEDVVKYLELEQHFSTGATKQKISEKRQEVFVLNAKKAYNISILLGHVKMNVNQMKQALFQMDEDILTYELLRQLLAFAPNHQEMEKYDCFDGDLDDLSKPDRFAYEMSRVPGYEQRLKALIFKGNFNEKIAEMKENLQNIRKASAELRHSRKLAKILELILAMGNYMNKGNNRVGGAAGFRISFLAQLDVTKTKDNKMTFIHVLAEAVYSQFPDALSVGEDLTTVPLASKVSNIMLNQELQELRKVLQDVSNTLEKFGSQKTSIGANDRFQDVMGHFISQASDEIQGLFRLQANTMEEFQAMVQFFGEDSKKSTTEIFGIFSEFITKFEIVILILLIIPRVRVFNNSLLVPYANTIADRRNVLCTSIWSGHPM</sequence>
<evidence type="ECO:0000256" key="2">
    <source>
        <dbReference type="SAM" id="MobiDB-lite"/>
    </source>
</evidence>
<dbReference type="Pfam" id="PF02181">
    <property type="entry name" value="FH2"/>
    <property type="match status" value="1"/>
</dbReference>
<dbReference type="SUPFAM" id="SSF101447">
    <property type="entry name" value="Formin homology 2 domain (FH2 domain)"/>
    <property type="match status" value="1"/>
</dbReference>
<dbReference type="InterPro" id="IPR042201">
    <property type="entry name" value="FH2_Formin_sf"/>
</dbReference>
<dbReference type="OrthoDB" id="410721at2759"/>
<dbReference type="PROSITE" id="PS50106">
    <property type="entry name" value="PDZ"/>
    <property type="match status" value="3"/>
</dbReference>
<dbReference type="Gene3D" id="1.20.1160.20">
    <property type="match status" value="3"/>
</dbReference>
<keyword evidence="1" id="KW-0175">Coiled coil</keyword>
<dbReference type="Proteomes" id="UP000242188">
    <property type="component" value="Unassembled WGS sequence"/>
</dbReference>
<feature type="domain" description="PDZ" evidence="3">
    <location>
        <begin position="295"/>
        <end position="372"/>
    </location>
</feature>
<feature type="coiled-coil region" evidence="1">
    <location>
        <begin position="1074"/>
        <end position="1101"/>
    </location>
</feature>
<dbReference type="SUPFAM" id="SSF50156">
    <property type="entry name" value="PDZ domain-like"/>
    <property type="match status" value="3"/>
</dbReference>
<dbReference type="Pfam" id="PF17820">
    <property type="entry name" value="PDZ_6"/>
    <property type="match status" value="1"/>
</dbReference>
<evidence type="ECO:0000313" key="6">
    <source>
        <dbReference type="Proteomes" id="UP000242188"/>
    </source>
</evidence>
<dbReference type="InterPro" id="IPR015425">
    <property type="entry name" value="FH2_Formin"/>
</dbReference>
<dbReference type="InterPro" id="IPR051425">
    <property type="entry name" value="Formin_Homology"/>
</dbReference>
<proteinExistence type="predicted"/>
<dbReference type="Pfam" id="PF00595">
    <property type="entry name" value="PDZ"/>
    <property type="match status" value="2"/>
</dbReference>
<feature type="region of interest" description="Disordered" evidence="2">
    <location>
        <begin position="264"/>
        <end position="288"/>
    </location>
</feature>
<feature type="domain" description="FH2" evidence="4">
    <location>
        <begin position="915"/>
        <end position="1305"/>
    </location>
</feature>
<gene>
    <name evidence="5" type="ORF">KP79_PYT05863</name>
</gene>
<dbReference type="InterPro" id="IPR036034">
    <property type="entry name" value="PDZ_sf"/>
</dbReference>
<comment type="caution">
    <text evidence="5">The sequence shown here is derived from an EMBL/GenBank/DDBJ whole genome shotgun (WGS) entry which is preliminary data.</text>
</comment>
<accession>A0A210QEW2</accession>
<protein>
    <submittedName>
        <fullName evidence="5">Delphilin</fullName>
    </submittedName>
</protein>
<dbReference type="Gene3D" id="1.20.58.2220">
    <property type="entry name" value="Formin, FH2 domain"/>
    <property type="match status" value="1"/>
</dbReference>
<dbReference type="CDD" id="cd07354">
    <property type="entry name" value="HN_L-delphilin-R1_like"/>
    <property type="match status" value="1"/>
</dbReference>
<dbReference type="STRING" id="6573.A0A210QEW2"/>
<evidence type="ECO:0000259" key="4">
    <source>
        <dbReference type="PROSITE" id="PS51444"/>
    </source>
</evidence>
<dbReference type="Gene3D" id="2.30.42.10">
    <property type="match status" value="3"/>
</dbReference>
<feature type="region of interest" description="Disordered" evidence="2">
    <location>
        <begin position="766"/>
        <end position="814"/>
    </location>
</feature>
<dbReference type="PROSITE" id="PS51444">
    <property type="entry name" value="FH2"/>
    <property type="match status" value="1"/>
</dbReference>
<reference evidence="5 6" key="1">
    <citation type="journal article" date="2017" name="Nat. Ecol. Evol.">
        <title>Scallop genome provides insights into evolution of bilaterian karyotype and development.</title>
        <authorList>
            <person name="Wang S."/>
            <person name="Zhang J."/>
            <person name="Jiao W."/>
            <person name="Li J."/>
            <person name="Xun X."/>
            <person name="Sun Y."/>
            <person name="Guo X."/>
            <person name="Huan P."/>
            <person name="Dong B."/>
            <person name="Zhang L."/>
            <person name="Hu X."/>
            <person name="Sun X."/>
            <person name="Wang J."/>
            <person name="Zhao C."/>
            <person name="Wang Y."/>
            <person name="Wang D."/>
            <person name="Huang X."/>
            <person name="Wang R."/>
            <person name="Lv J."/>
            <person name="Li Y."/>
            <person name="Zhang Z."/>
            <person name="Liu B."/>
            <person name="Lu W."/>
            <person name="Hui Y."/>
            <person name="Liang J."/>
            <person name="Zhou Z."/>
            <person name="Hou R."/>
            <person name="Li X."/>
            <person name="Liu Y."/>
            <person name="Li H."/>
            <person name="Ning X."/>
            <person name="Lin Y."/>
            <person name="Zhao L."/>
            <person name="Xing Q."/>
            <person name="Dou J."/>
            <person name="Li Y."/>
            <person name="Mao J."/>
            <person name="Guo H."/>
            <person name="Dou H."/>
            <person name="Li T."/>
            <person name="Mu C."/>
            <person name="Jiang W."/>
            <person name="Fu Q."/>
            <person name="Fu X."/>
            <person name="Miao Y."/>
            <person name="Liu J."/>
            <person name="Yu Q."/>
            <person name="Li R."/>
            <person name="Liao H."/>
            <person name="Li X."/>
            <person name="Kong Y."/>
            <person name="Jiang Z."/>
            <person name="Chourrout D."/>
            <person name="Li R."/>
            <person name="Bao Z."/>
        </authorList>
    </citation>
    <scope>NUCLEOTIDE SEQUENCE [LARGE SCALE GENOMIC DNA]</scope>
    <source>
        <strain evidence="5 6">PY_sf001</strain>
    </source>
</reference>
<feature type="compositionally biased region" description="Pro residues" evidence="2">
    <location>
        <begin position="885"/>
        <end position="907"/>
    </location>
</feature>
<dbReference type="InterPro" id="IPR041489">
    <property type="entry name" value="PDZ_6"/>
</dbReference>
<dbReference type="PANTHER" id="PTHR45725:SF3">
    <property type="entry name" value="DELPHILIN"/>
    <property type="match status" value="1"/>
</dbReference>
<dbReference type="EMBL" id="NEDP02003971">
    <property type="protein sequence ID" value="OWF47249.1"/>
    <property type="molecule type" value="Genomic_DNA"/>
</dbReference>
<feature type="domain" description="PDZ" evidence="3">
    <location>
        <begin position="88"/>
        <end position="164"/>
    </location>
</feature>
<feature type="domain" description="PDZ" evidence="3">
    <location>
        <begin position="5"/>
        <end position="73"/>
    </location>
</feature>
<evidence type="ECO:0000313" key="5">
    <source>
        <dbReference type="EMBL" id="OWF47249.1"/>
    </source>
</evidence>
<evidence type="ECO:0000259" key="3">
    <source>
        <dbReference type="PROSITE" id="PS50106"/>
    </source>
</evidence>
<dbReference type="InterPro" id="IPR001478">
    <property type="entry name" value="PDZ"/>
</dbReference>
<feature type="region of interest" description="Disordered" evidence="2">
    <location>
        <begin position="875"/>
        <end position="923"/>
    </location>
</feature>
<evidence type="ECO:0000256" key="1">
    <source>
        <dbReference type="SAM" id="Coils"/>
    </source>
</evidence>
<dbReference type="SMART" id="SM00498">
    <property type="entry name" value="FH2"/>
    <property type="match status" value="1"/>
</dbReference>